<dbReference type="InterPro" id="IPR050445">
    <property type="entry name" value="Bact_polysacc_biosynth/exp"/>
</dbReference>
<name>A0A4R5NB47_9LACO</name>
<dbReference type="PANTHER" id="PTHR32309:SF13">
    <property type="entry name" value="FERRIC ENTEROBACTIN TRANSPORT PROTEIN FEPE"/>
    <property type="match status" value="1"/>
</dbReference>
<dbReference type="PANTHER" id="PTHR32309">
    <property type="entry name" value="TYROSINE-PROTEIN KINASE"/>
    <property type="match status" value="1"/>
</dbReference>
<evidence type="ECO:0000256" key="6">
    <source>
        <dbReference type="ARBA" id="ARBA00022692"/>
    </source>
</evidence>
<keyword evidence="16" id="KW-1185">Reference proteome</keyword>
<dbReference type="GO" id="GO:0004713">
    <property type="term" value="F:protein tyrosine kinase activity"/>
    <property type="evidence" value="ECO:0007669"/>
    <property type="project" value="TreeGrafter"/>
</dbReference>
<keyword evidence="8 12" id="KW-1133">Transmembrane helix</keyword>
<dbReference type="EMBL" id="PUFI01000005">
    <property type="protein sequence ID" value="TDG69447.1"/>
    <property type="molecule type" value="Genomic_DNA"/>
</dbReference>
<reference evidence="15 16" key="1">
    <citation type="journal article" date="2019" name="Appl. Microbiol. Biotechnol.">
        <title>Uncovering carbohydrate metabolism through a genotype-phenotype association study of 56 lactic acid bacteria genomes.</title>
        <authorList>
            <person name="Buron-Moles G."/>
            <person name="Chailyan A."/>
            <person name="Dolejs I."/>
            <person name="Forster J."/>
            <person name="Miks M.H."/>
        </authorList>
    </citation>
    <scope>NUCLEOTIDE SEQUENCE [LARGE SCALE GENOMIC DNA]</scope>
    <source>
        <strain evidence="15 16">ATCC 700006</strain>
    </source>
</reference>
<comment type="similarity">
    <text evidence="3">Belongs to the CpsC/CapA family.</text>
</comment>
<gene>
    <name evidence="15" type="ORF">C5L23_000909</name>
</gene>
<dbReference type="GO" id="GO:0000271">
    <property type="term" value="P:polysaccharide biosynthetic process"/>
    <property type="evidence" value="ECO:0007669"/>
    <property type="project" value="UniProtKB-KW"/>
</dbReference>
<feature type="domain" description="Polysaccharide chain length determinant N-terminal" evidence="13">
    <location>
        <begin position="5"/>
        <end position="95"/>
    </location>
</feature>
<keyword evidence="6 12" id="KW-0812">Transmembrane</keyword>
<evidence type="ECO:0000256" key="8">
    <source>
        <dbReference type="ARBA" id="ARBA00022989"/>
    </source>
</evidence>
<dbReference type="Pfam" id="PF02706">
    <property type="entry name" value="Wzz"/>
    <property type="match status" value="1"/>
</dbReference>
<feature type="domain" description="Tyrosine-protein kinase G-rich" evidence="14">
    <location>
        <begin position="185"/>
        <end position="236"/>
    </location>
</feature>
<evidence type="ECO:0000256" key="2">
    <source>
        <dbReference type="ARBA" id="ARBA00005132"/>
    </source>
</evidence>
<evidence type="ECO:0000313" key="15">
    <source>
        <dbReference type="EMBL" id="TDG69447.1"/>
    </source>
</evidence>
<dbReference type="InterPro" id="IPR032807">
    <property type="entry name" value="GNVR"/>
</dbReference>
<evidence type="ECO:0000256" key="1">
    <source>
        <dbReference type="ARBA" id="ARBA00004651"/>
    </source>
</evidence>
<evidence type="ECO:0000256" key="11">
    <source>
        <dbReference type="ARBA" id="ARBA00045736"/>
    </source>
</evidence>
<feature type="transmembrane region" description="Helical" evidence="12">
    <location>
        <begin position="18"/>
        <end position="40"/>
    </location>
</feature>
<evidence type="ECO:0000256" key="3">
    <source>
        <dbReference type="ARBA" id="ARBA00006683"/>
    </source>
</evidence>
<evidence type="ECO:0000256" key="10">
    <source>
        <dbReference type="ARBA" id="ARBA00023169"/>
    </source>
</evidence>
<keyword evidence="9 12" id="KW-0472">Membrane</keyword>
<proteinExistence type="inferred from homology"/>
<sequence length="295" mass="32687">MDNVLELSQLWDIIRKRFLLIVALVIVFAGVAFGIAQFAIAPKYSSSTQLLVNRKQDANNTGAQFNNQQADVQIINTYKDLITNPVILDDVVDNLTKDQRVLVKKAQPAQYETQPDGTRIRTRRAQSAEYKTEKAQYANLTADEVKQMISVTNQQNSQVFAVNVKSTNAKKSAVIANEIASVFKDKVVKLMSISNVTIVSEAQANKEPVSPNKKLITLAGAVLGAVVAFGYGLVRELTDKTLKNIDYLTEDLDLTDLGIINYIGKVKTAKELAASHHNYNDDENGDTSKRSRRRV</sequence>
<dbReference type="Proteomes" id="UP000295681">
    <property type="component" value="Unassembled WGS sequence"/>
</dbReference>
<accession>A0A4R5NB47</accession>
<evidence type="ECO:0000259" key="14">
    <source>
        <dbReference type="Pfam" id="PF13807"/>
    </source>
</evidence>
<dbReference type="RefSeq" id="WP_010006980.1">
    <property type="nucleotide sequence ID" value="NZ_JAGYGP010000001.1"/>
</dbReference>
<evidence type="ECO:0000259" key="13">
    <source>
        <dbReference type="Pfam" id="PF02706"/>
    </source>
</evidence>
<evidence type="ECO:0000256" key="7">
    <source>
        <dbReference type="ARBA" id="ARBA00022903"/>
    </source>
</evidence>
<comment type="subcellular location">
    <subcellularLocation>
        <location evidence="1">Cell membrane</location>
        <topology evidence="1">Multi-pass membrane protein</topology>
    </subcellularLocation>
</comment>
<evidence type="ECO:0000256" key="12">
    <source>
        <dbReference type="SAM" id="Phobius"/>
    </source>
</evidence>
<dbReference type="Pfam" id="PF13807">
    <property type="entry name" value="GNVR"/>
    <property type="match status" value="1"/>
</dbReference>
<keyword evidence="5" id="KW-1003">Cell membrane</keyword>
<keyword evidence="10" id="KW-0270">Exopolysaccharide synthesis</keyword>
<comment type="caution">
    <text evidence="15">The sequence shown here is derived from an EMBL/GenBank/DDBJ whole genome shotgun (WGS) entry which is preliminary data.</text>
</comment>
<dbReference type="InterPro" id="IPR003856">
    <property type="entry name" value="LPS_length_determ_N"/>
</dbReference>
<evidence type="ECO:0000313" key="16">
    <source>
        <dbReference type="Proteomes" id="UP000295681"/>
    </source>
</evidence>
<protein>
    <recommendedName>
        <fullName evidence="4">Capsular polysaccharide biosynthesis protein CpsC</fullName>
    </recommendedName>
</protein>
<comment type="function">
    <text evidence="11">Required for CpsD phosphorylation. Involved in the regulation of capsular polysaccharide biosynthesis. May be part of a complex that directs the coordinated polymerization and export to the cell surface of the capsular polysaccharide.</text>
</comment>
<dbReference type="STRING" id="907931.GCA_000165675_01648"/>
<evidence type="ECO:0000256" key="9">
    <source>
        <dbReference type="ARBA" id="ARBA00023136"/>
    </source>
</evidence>
<evidence type="ECO:0000256" key="5">
    <source>
        <dbReference type="ARBA" id="ARBA00022475"/>
    </source>
</evidence>
<dbReference type="AlphaFoldDB" id="A0A4R5NB47"/>
<keyword evidence="7" id="KW-0972">Capsule biogenesis/degradation</keyword>
<feature type="transmembrane region" description="Helical" evidence="12">
    <location>
        <begin position="215"/>
        <end position="234"/>
    </location>
</feature>
<organism evidence="15 16">
    <name type="scientific">Leuconostoc fallax</name>
    <dbReference type="NCBI Taxonomy" id="1251"/>
    <lineage>
        <taxon>Bacteria</taxon>
        <taxon>Bacillati</taxon>
        <taxon>Bacillota</taxon>
        <taxon>Bacilli</taxon>
        <taxon>Lactobacillales</taxon>
        <taxon>Lactobacillaceae</taxon>
        <taxon>Leuconostoc</taxon>
    </lineage>
</organism>
<dbReference type="GO" id="GO:0005886">
    <property type="term" value="C:plasma membrane"/>
    <property type="evidence" value="ECO:0007669"/>
    <property type="project" value="UniProtKB-SubCell"/>
</dbReference>
<evidence type="ECO:0000256" key="4">
    <source>
        <dbReference type="ARBA" id="ARBA00020739"/>
    </source>
</evidence>
<comment type="pathway">
    <text evidence="2">Capsule biogenesis; capsule polysaccharide biosynthesis.</text>
</comment>